<comment type="similarity">
    <text evidence="4">Belongs to the acyltransferase PapA5 family.</text>
</comment>
<keyword evidence="7" id="KW-0444">Lipid biosynthesis</keyword>
<dbReference type="Gene3D" id="3.30.559.30">
    <property type="entry name" value="Nonribosomal peptide synthetase, condensation domain"/>
    <property type="match status" value="1"/>
</dbReference>
<keyword evidence="8" id="KW-0808">Transferase</keyword>
<evidence type="ECO:0000256" key="9">
    <source>
        <dbReference type="ARBA" id="ARBA00023315"/>
    </source>
</evidence>
<evidence type="ECO:0000313" key="15">
    <source>
        <dbReference type="Proteomes" id="UP000432464"/>
    </source>
</evidence>
<dbReference type="EMBL" id="WMBB01000017">
    <property type="protein sequence ID" value="MTE16875.1"/>
    <property type="molecule type" value="Genomic_DNA"/>
</dbReference>
<dbReference type="Pfam" id="PF16911">
    <property type="entry name" value="PapA_C"/>
    <property type="match status" value="1"/>
</dbReference>
<dbReference type="PANTHER" id="PTHR28037">
    <property type="entry name" value="ALCOHOL O-ACETYLTRANSFERASE 1-RELATED"/>
    <property type="match status" value="1"/>
</dbReference>
<comment type="caution">
    <text evidence="14">The sequence shown here is derived from an EMBL/GenBank/DDBJ whole genome shotgun (WGS) entry which is preliminary data.</text>
</comment>
<evidence type="ECO:0000256" key="4">
    <source>
        <dbReference type="ARBA" id="ARBA00006558"/>
    </source>
</evidence>
<dbReference type="EC" id="2.3.1.282" evidence="5"/>
<evidence type="ECO:0000256" key="7">
    <source>
        <dbReference type="ARBA" id="ARBA00022516"/>
    </source>
</evidence>
<keyword evidence="9" id="KW-0012">Acyltransferase</keyword>
<keyword evidence="7" id="KW-0443">Lipid metabolism</keyword>
<dbReference type="InterPro" id="IPR031641">
    <property type="entry name" value="PapA_C"/>
</dbReference>
<name>A0A6I3L8X1_9NOCA</name>
<evidence type="ECO:0000256" key="2">
    <source>
        <dbReference type="ARBA" id="ARBA00000625"/>
    </source>
</evidence>
<feature type="domain" description="Phthiocerol/phthiodiolone dimycocerosyl transferase C-terminal" evidence="13">
    <location>
        <begin position="219"/>
        <end position="404"/>
    </location>
</feature>
<dbReference type="InterPro" id="IPR052058">
    <property type="entry name" value="Alcohol_O-acetyltransferase"/>
</dbReference>
<proteinExistence type="inferred from homology"/>
<dbReference type="InterPro" id="IPR023213">
    <property type="entry name" value="CAT-like_dom_sf"/>
</dbReference>
<keyword evidence="15" id="KW-1185">Reference proteome</keyword>
<evidence type="ECO:0000256" key="8">
    <source>
        <dbReference type="ARBA" id="ARBA00022679"/>
    </source>
</evidence>
<comment type="catalytic activity">
    <reaction evidence="1">
        <text>2 a mycocerosyl-[mycocerosic acid synthase] + a phthiocerol = a dimycocerosyl phthiocerol + 2 holo-[mycocerosic acid synthase].</text>
        <dbReference type="EC" id="2.3.1.282"/>
    </reaction>
</comment>
<evidence type="ECO:0000256" key="6">
    <source>
        <dbReference type="ARBA" id="ARBA00013449"/>
    </source>
</evidence>
<dbReference type="Proteomes" id="UP000432464">
    <property type="component" value="Unassembled WGS sequence"/>
</dbReference>
<comment type="catalytic activity">
    <reaction evidence="3">
        <text>2 a mycocerosyl-[mycocerosic acid synthase] + a phthiodiolone = a dimycocerosyl phthiodiolone + 2 holo-[mycocerosic acid synthase].</text>
        <dbReference type="EC" id="2.3.1.282"/>
    </reaction>
</comment>
<evidence type="ECO:0000256" key="1">
    <source>
        <dbReference type="ARBA" id="ARBA00000026"/>
    </source>
</evidence>
<dbReference type="RefSeq" id="WP_154791299.1">
    <property type="nucleotide sequence ID" value="NZ_WMBB01000017.1"/>
</dbReference>
<accession>A0A6I3L8X1</accession>
<dbReference type="AlphaFoldDB" id="A0A6I3L8X1"/>
<dbReference type="PANTHER" id="PTHR28037:SF1">
    <property type="entry name" value="ALCOHOL O-ACETYLTRANSFERASE 1-RELATED"/>
    <property type="match status" value="1"/>
</dbReference>
<organism evidence="14 15">
    <name type="scientific">Nocardia aurantiaca</name>
    <dbReference type="NCBI Taxonomy" id="2675850"/>
    <lineage>
        <taxon>Bacteria</taxon>
        <taxon>Bacillati</taxon>
        <taxon>Actinomycetota</taxon>
        <taxon>Actinomycetes</taxon>
        <taxon>Mycobacteriales</taxon>
        <taxon>Nocardiaceae</taxon>
        <taxon>Nocardia</taxon>
    </lineage>
</organism>
<evidence type="ECO:0000313" key="14">
    <source>
        <dbReference type="EMBL" id="MTE16875.1"/>
    </source>
</evidence>
<dbReference type="Gene3D" id="3.30.559.10">
    <property type="entry name" value="Chloramphenicol acetyltransferase-like domain"/>
    <property type="match status" value="1"/>
</dbReference>
<evidence type="ECO:0000256" key="12">
    <source>
        <dbReference type="ARBA" id="ARBA00033407"/>
    </source>
</evidence>
<dbReference type="GO" id="GO:0016746">
    <property type="term" value="F:acyltransferase activity"/>
    <property type="evidence" value="ECO:0007669"/>
    <property type="project" value="UniProtKB-KW"/>
</dbReference>
<comment type="catalytic activity">
    <reaction evidence="2">
        <text>2 a mycocerosyl-[mycocerosic acid synthase] + a phenolphthiocerol = a dimycocerosyl phenolphthiocerol + 2 holo-[mycocerosic acid synthase].</text>
        <dbReference type="EC" id="2.3.1.282"/>
    </reaction>
</comment>
<evidence type="ECO:0000256" key="10">
    <source>
        <dbReference type="ARBA" id="ARBA00030465"/>
    </source>
</evidence>
<evidence type="ECO:0000256" key="3">
    <source>
        <dbReference type="ARBA" id="ARBA00001907"/>
    </source>
</evidence>
<evidence type="ECO:0000256" key="5">
    <source>
        <dbReference type="ARBA" id="ARBA00012866"/>
    </source>
</evidence>
<sequence>MTTQRPLSLFEIRHFDREIRWGNLPKADVPLFISSTVRGEVDLEVLRRVLAELAAGHVLLRAEVITEAGSVPRFEVREDFEPALDVAEGGEDAYLALLNAEQDWSRGLFQARVLREADRTQIVLILHHGMSDGRSAFALVSEMWQRYAAQLAGSPLPVSDADSELVDGVDDQLGRSLTEEQVDEFLAQLRAIAATADPALAPRELPRDGDGTTADPLGRIALQRIELTAEETADLVAAARAHEVSVNSLLAGAALAVVRAHLGIDAAPVPMVCGHAVDVRSELVPPLTESNVLNCVGGVATPVFAAANADPVELARMVEMGMRAALDAHFPALFLRASQRELDPEIGALFAAPPTLGFSNVGRVPAHPLPAGLESVRDEMFAMALGMPPKMTVFTVGDRLTIQVEFDTAWNSYAQMGPITEAMRAQVDNLRAAHAVRG</sequence>
<reference evidence="14 15" key="1">
    <citation type="submission" date="2019-11" db="EMBL/GenBank/DDBJ databases">
        <title>Nocardia sp. nov. CT2-14 isolated from soil.</title>
        <authorList>
            <person name="Kanchanasin P."/>
            <person name="Tanasupawat S."/>
            <person name="Yuki M."/>
            <person name="Kudo T."/>
        </authorList>
    </citation>
    <scope>NUCLEOTIDE SEQUENCE [LARGE SCALE GENOMIC DNA]</scope>
    <source>
        <strain evidence="14 15">CT2-14</strain>
    </source>
</reference>
<evidence type="ECO:0000259" key="13">
    <source>
        <dbReference type="Pfam" id="PF16911"/>
    </source>
</evidence>
<evidence type="ECO:0000256" key="11">
    <source>
        <dbReference type="ARBA" id="ARBA00032317"/>
    </source>
</evidence>
<dbReference type="SUPFAM" id="SSF52777">
    <property type="entry name" value="CoA-dependent acyltransferases"/>
    <property type="match status" value="2"/>
</dbReference>
<gene>
    <name evidence="14" type="ORF">GLP40_29545</name>
</gene>
<protein>
    <recommendedName>
        <fullName evidence="6">Phthiocerol/phthiodiolone dimycocerosyl transferase</fullName>
        <ecNumber evidence="5">2.3.1.282</ecNumber>
    </recommendedName>
    <alternativeName>
        <fullName evidence="12">Acyltransferase PapA5</fullName>
    </alternativeName>
    <alternativeName>
        <fullName evidence="10">Phthiocerol/phthiodiolone O-acyltransferase</fullName>
    </alternativeName>
    <alternativeName>
        <fullName evidence="11">Polyketide synthase-associated protein A5</fullName>
    </alternativeName>
</protein>